<feature type="region of interest" description="Disordered" evidence="1">
    <location>
        <begin position="515"/>
        <end position="544"/>
    </location>
</feature>
<organism evidence="3">
    <name type="scientific">Darwinula stevensoni</name>
    <dbReference type="NCBI Taxonomy" id="69355"/>
    <lineage>
        <taxon>Eukaryota</taxon>
        <taxon>Metazoa</taxon>
        <taxon>Ecdysozoa</taxon>
        <taxon>Arthropoda</taxon>
        <taxon>Crustacea</taxon>
        <taxon>Oligostraca</taxon>
        <taxon>Ostracoda</taxon>
        <taxon>Podocopa</taxon>
        <taxon>Podocopida</taxon>
        <taxon>Darwinulocopina</taxon>
        <taxon>Darwinuloidea</taxon>
        <taxon>Darwinulidae</taxon>
        <taxon>Darwinula</taxon>
    </lineage>
</organism>
<sequence length="769" mass="85372">MAPIEQATLCPIIYYEFLQGHSARAATNNICAPFKGNVVHYSPVSRWEVLRHRFPDDYNPLPSSERSNRKPQSKFYYTYHPDPHLRETAISFTPVSPVRAVGTPMKPLGMKGGGKREHRRISFGRTKRPKVSKDMAAPGAETSHASSITSMAHNGRELSDHDAAKASSPSRLPEQFTHKLQPTESCRITCCIDYKVIFQGNADRRNNAPDSKATDENNSDHLVSQHIVELHQEKSDHNRMGKQHVDLMSNEEQKQSCYDVSSSTTSSAWSPGHINEHAECFGSQTLETISNSLSFGNDMEGVQDSGFQTLETASTSRSFENNTEGVPYHPPTAESASCHLDTGEELSPGTAIEREYIRTLDRTCSLNVRIPKTGLRKSGSVRSPSERKIGQARRRSRESSTNPEPTPPLPSRKPYDGPQAKTPLITTPGDITMQSARSMLRRNRPNSVRTGLPKPHPLQRVLLDASGHKTMLFLGTPSQNQSVLAADEFQVAELTQCNEITPILGRHEGRTSLSRLCSSKEKLPRSSGQKGISSGGKTTPLGSLVQSQNATDKLERMEATPVSIHRQPNHHKGGQEEILSIVSEEPMEWQTAEVVLSAVGDGLSDHMPPVQRGSILKIKEKNRGMVRAMADHYESVKGRTMIPIAKTPQHPPRRTQTHIQTKRLSSTPARRMQSCRTPQKRAKNEGTPLQDRSNVLRATKSHSSTPRKSDAKKAQTYSLRRLSTPTARKSSGLQATLKPDALKQSMRGRREKAPCVQRHTLENRLYALT</sequence>
<accession>A0A7R9AGC2</accession>
<feature type="compositionally biased region" description="Polar residues" evidence="1">
    <location>
        <begin position="657"/>
        <end position="668"/>
    </location>
</feature>
<feature type="domain" description="Mos1 transposase HTH" evidence="2">
    <location>
        <begin position="9"/>
        <end position="47"/>
    </location>
</feature>
<name>A0A7R9AGC2_9CRUS</name>
<feature type="region of interest" description="Disordered" evidence="1">
    <location>
        <begin position="126"/>
        <end position="147"/>
    </location>
</feature>
<feature type="region of interest" description="Disordered" evidence="1">
    <location>
        <begin position="375"/>
        <end position="428"/>
    </location>
</feature>
<dbReference type="EMBL" id="CAJPEV010006024">
    <property type="protein sequence ID" value="CAG0903764.1"/>
    <property type="molecule type" value="Genomic_DNA"/>
</dbReference>
<dbReference type="Pfam" id="PF17906">
    <property type="entry name" value="HTH_48"/>
    <property type="match status" value="1"/>
</dbReference>
<dbReference type="Proteomes" id="UP000677054">
    <property type="component" value="Unassembled WGS sequence"/>
</dbReference>
<dbReference type="EMBL" id="LR905541">
    <property type="protein sequence ID" value="CAD7253530.1"/>
    <property type="molecule type" value="Genomic_DNA"/>
</dbReference>
<dbReference type="OrthoDB" id="410651at2759"/>
<evidence type="ECO:0000256" key="1">
    <source>
        <dbReference type="SAM" id="MobiDB-lite"/>
    </source>
</evidence>
<feature type="region of interest" description="Disordered" evidence="1">
    <location>
        <begin position="644"/>
        <end position="753"/>
    </location>
</feature>
<feature type="region of interest" description="Disordered" evidence="1">
    <location>
        <begin position="330"/>
        <end position="349"/>
    </location>
</feature>
<evidence type="ECO:0000313" key="3">
    <source>
        <dbReference type="EMBL" id="CAD7253530.1"/>
    </source>
</evidence>
<proteinExistence type="predicted"/>
<feature type="compositionally biased region" description="Polar residues" evidence="1">
    <location>
        <begin position="715"/>
        <end position="734"/>
    </location>
</feature>
<feature type="region of interest" description="Disordered" evidence="1">
    <location>
        <begin position="58"/>
        <end position="77"/>
    </location>
</feature>
<feature type="compositionally biased region" description="Low complexity" evidence="1">
    <location>
        <begin position="526"/>
        <end position="537"/>
    </location>
</feature>
<reference evidence="3" key="1">
    <citation type="submission" date="2020-11" db="EMBL/GenBank/DDBJ databases">
        <authorList>
            <person name="Tran Van P."/>
        </authorList>
    </citation>
    <scope>NUCLEOTIDE SEQUENCE</scope>
</reference>
<evidence type="ECO:0000259" key="2">
    <source>
        <dbReference type="Pfam" id="PF17906"/>
    </source>
</evidence>
<gene>
    <name evidence="3" type="ORF">DSTB1V02_LOCUS13279</name>
</gene>
<protein>
    <recommendedName>
        <fullName evidence="2">Mos1 transposase HTH domain-containing protein</fullName>
    </recommendedName>
</protein>
<keyword evidence="4" id="KW-1185">Reference proteome</keyword>
<evidence type="ECO:0000313" key="4">
    <source>
        <dbReference type="Proteomes" id="UP000677054"/>
    </source>
</evidence>
<dbReference type="AlphaFoldDB" id="A0A7R9AGC2"/>
<dbReference type="InterPro" id="IPR041426">
    <property type="entry name" value="Mos1_HTH"/>
</dbReference>